<comment type="caution">
    <text evidence="8">The sequence shown here is derived from an EMBL/GenBank/DDBJ whole genome shotgun (WGS) entry which is preliminary data.</text>
</comment>
<keyword evidence="3" id="KW-1003">Cell membrane</keyword>
<dbReference type="AlphaFoldDB" id="A0A0F9R4G9"/>
<gene>
    <name evidence="8" type="ORF">LCGC14_0695900</name>
</gene>
<dbReference type="InterPro" id="IPR052017">
    <property type="entry name" value="TSUP"/>
</dbReference>
<keyword evidence="4 7" id="KW-0812">Transmembrane</keyword>
<keyword evidence="2" id="KW-0813">Transport</keyword>
<dbReference type="InterPro" id="IPR002781">
    <property type="entry name" value="TM_pro_TauE-like"/>
</dbReference>
<evidence type="ECO:0000256" key="2">
    <source>
        <dbReference type="ARBA" id="ARBA00022448"/>
    </source>
</evidence>
<evidence type="ECO:0000256" key="1">
    <source>
        <dbReference type="ARBA" id="ARBA00004651"/>
    </source>
</evidence>
<evidence type="ECO:0000256" key="5">
    <source>
        <dbReference type="ARBA" id="ARBA00022989"/>
    </source>
</evidence>
<evidence type="ECO:0000256" key="7">
    <source>
        <dbReference type="SAM" id="Phobius"/>
    </source>
</evidence>
<feature type="transmembrane region" description="Helical" evidence="7">
    <location>
        <begin position="31"/>
        <end position="55"/>
    </location>
</feature>
<feature type="transmembrane region" description="Helical" evidence="7">
    <location>
        <begin position="180"/>
        <end position="209"/>
    </location>
</feature>
<keyword evidence="6 7" id="KW-0472">Membrane</keyword>
<evidence type="ECO:0000256" key="4">
    <source>
        <dbReference type="ARBA" id="ARBA00022692"/>
    </source>
</evidence>
<organism evidence="8">
    <name type="scientific">marine sediment metagenome</name>
    <dbReference type="NCBI Taxonomy" id="412755"/>
    <lineage>
        <taxon>unclassified sequences</taxon>
        <taxon>metagenomes</taxon>
        <taxon>ecological metagenomes</taxon>
    </lineage>
</organism>
<evidence type="ECO:0000313" key="8">
    <source>
        <dbReference type="EMBL" id="KKN44162.1"/>
    </source>
</evidence>
<dbReference type="PANTHER" id="PTHR30269">
    <property type="entry name" value="TRANSMEMBRANE PROTEIN YFCA"/>
    <property type="match status" value="1"/>
</dbReference>
<dbReference type="Pfam" id="PF01925">
    <property type="entry name" value="TauE"/>
    <property type="match status" value="1"/>
</dbReference>
<sequence>MLSYIILVIAGLTAGAINALAGGGTLISFPALIWIGVPPIMANATATLTALPGYIASAWAYRHDLHKEGTLKLRVVYMVTAVGGLIGAILLLVTSSDAFIGIIPWLLLCATTLFALGPSLIAMVKRRDLGPVGPTASALALGIVAIYGGYFNGGLGIILLAVLGLIGFENLHNMNGLKNLLSAILSVVSVTTYAFAGMIAWESALVLAVATTLGGYLGARYARRIQNTRALRIVIVAIGVWMTLVFFIF</sequence>
<evidence type="ECO:0000256" key="3">
    <source>
        <dbReference type="ARBA" id="ARBA00022475"/>
    </source>
</evidence>
<feature type="transmembrane region" description="Helical" evidence="7">
    <location>
        <begin position="230"/>
        <end position="248"/>
    </location>
</feature>
<dbReference type="EMBL" id="LAZR01001466">
    <property type="protein sequence ID" value="KKN44162.1"/>
    <property type="molecule type" value="Genomic_DNA"/>
</dbReference>
<comment type="subcellular location">
    <subcellularLocation>
        <location evidence="1">Cell membrane</location>
        <topology evidence="1">Multi-pass membrane protein</topology>
    </subcellularLocation>
</comment>
<proteinExistence type="predicted"/>
<name>A0A0F9R4G9_9ZZZZ</name>
<evidence type="ECO:0008006" key="9">
    <source>
        <dbReference type="Google" id="ProtNLM"/>
    </source>
</evidence>
<reference evidence="8" key="1">
    <citation type="journal article" date="2015" name="Nature">
        <title>Complex archaea that bridge the gap between prokaryotes and eukaryotes.</title>
        <authorList>
            <person name="Spang A."/>
            <person name="Saw J.H."/>
            <person name="Jorgensen S.L."/>
            <person name="Zaremba-Niedzwiedzka K."/>
            <person name="Martijn J."/>
            <person name="Lind A.E."/>
            <person name="van Eijk R."/>
            <person name="Schleper C."/>
            <person name="Guy L."/>
            <person name="Ettema T.J."/>
        </authorList>
    </citation>
    <scope>NUCLEOTIDE SEQUENCE</scope>
</reference>
<feature type="transmembrane region" description="Helical" evidence="7">
    <location>
        <begin position="99"/>
        <end position="124"/>
    </location>
</feature>
<feature type="transmembrane region" description="Helical" evidence="7">
    <location>
        <begin position="136"/>
        <end position="168"/>
    </location>
</feature>
<keyword evidence="5 7" id="KW-1133">Transmembrane helix</keyword>
<feature type="transmembrane region" description="Helical" evidence="7">
    <location>
        <begin position="75"/>
        <end position="93"/>
    </location>
</feature>
<accession>A0A0F9R4G9</accession>
<evidence type="ECO:0000256" key="6">
    <source>
        <dbReference type="ARBA" id="ARBA00023136"/>
    </source>
</evidence>
<dbReference type="GO" id="GO:0005886">
    <property type="term" value="C:plasma membrane"/>
    <property type="evidence" value="ECO:0007669"/>
    <property type="project" value="UniProtKB-SubCell"/>
</dbReference>
<dbReference type="PANTHER" id="PTHR30269:SF0">
    <property type="entry name" value="MEMBRANE TRANSPORTER PROTEIN YFCA-RELATED"/>
    <property type="match status" value="1"/>
</dbReference>
<protein>
    <recommendedName>
        <fullName evidence="9">Membrane transporter protein</fullName>
    </recommendedName>
</protein>